<organism evidence="14 15">
    <name type="scientific">Tepidimonas fonticaldi</name>
    <dbReference type="NCBI Taxonomy" id="1101373"/>
    <lineage>
        <taxon>Bacteria</taxon>
        <taxon>Pseudomonadati</taxon>
        <taxon>Pseudomonadota</taxon>
        <taxon>Betaproteobacteria</taxon>
        <taxon>Burkholderiales</taxon>
        <taxon>Tepidimonas</taxon>
    </lineage>
</organism>
<evidence type="ECO:0000256" key="8">
    <source>
        <dbReference type="ARBA" id="ARBA00023125"/>
    </source>
</evidence>
<dbReference type="CDD" id="cd17933">
    <property type="entry name" value="DEXSc_RecD-like"/>
    <property type="match status" value="1"/>
</dbReference>
<dbReference type="GO" id="GO:0016887">
    <property type="term" value="F:ATP hydrolysis activity"/>
    <property type="evidence" value="ECO:0007669"/>
    <property type="project" value="RHEA"/>
</dbReference>
<feature type="domain" description="UvrD-like helicase C-terminal" evidence="12">
    <location>
        <begin position="563"/>
        <end position="611"/>
    </location>
</feature>
<dbReference type="Gene3D" id="3.40.50.300">
    <property type="entry name" value="P-loop containing nucleotide triphosphate hydrolases"/>
    <property type="match status" value="3"/>
</dbReference>
<dbReference type="GO" id="GO:0008854">
    <property type="term" value="F:exodeoxyribonuclease V activity"/>
    <property type="evidence" value="ECO:0007669"/>
    <property type="project" value="InterPro"/>
</dbReference>
<sequence>MTAPRPELEAWLQRGLQAGELRPADATLARQAAALCPQANLEALLATALLMRRAADGHVAWRWAEARPDDARGPCARWLLQRLHADGPAALSGPGWVGADAPLTPVVAAGGVLYLGRHFRREREVAQALAQRLTAADAPAPDAVRPWIEALFGPPSPEPDAQRLACALALRQRLAVITGGPGTGKTHTVARLLALLQGLALQGGGAPLAVGLAAPTGKAAARLSTALTDAWRKLATWALPLPWAVLQPHLPHRAVTVHALLGQRPDGTGARHDERQPLPLDALVVDEASMVDLELLHALLRALPPQARLILLGDRDQLASVQAGAVLAELCAHAREGRWQRETAAWLTAATGQAPPAAWIDADGDALDQAVAMLRLSRRFDAGGAIGRWAAAVRDGDEDTALALLRDPGEGVSVHLGTQAADGWLPTWRAAVAPWLQAAAPPPADGDPDAWAAGLLQGQARLQVLAALRRGPWGVEGLDARLQTEAARLAPHAPTGPYGRSGQPWLVTRNQPRLGVMNGDLGLLLARPHADGTRRWRLALPAPQRPGSVQWVAAGQLADTASAWALTVHKSQGSEFHHVVLVLPPDADSPILTRELLYTGLTRARERLTLVLPGGAATLRAALRRRTERDSALRDALRQALP</sequence>
<evidence type="ECO:0000313" key="14">
    <source>
        <dbReference type="EMBL" id="OBS29916.1"/>
    </source>
</evidence>
<dbReference type="Pfam" id="PF13245">
    <property type="entry name" value="AAA_19"/>
    <property type="match status" value="1"/>
</dbReference>
<keyword evidence="3 11" id="KW-0227">DNA damage</keyword>
<evidence type="ECO:0000259" key="12">
    <source>
        <dbReference type="Pfam" id="PF13538"/>
    </source>
</evidence>
<reference evidence="14 15" key="1">
    <citation type="submission" date="2016-06" db="EMBL/GenBank/DDBJ databases">
        <title>Genome sequence of Tepidimonas fonticaldi PL17.</title>
        <authorList>
            <person name="Pinnaka A.K."/>
        </authorList>
    </citation>
    <scope>NUCLEOTIDE SEQUENCE [LARGE SCALE GENOMIC DNA]</scope>
    <source>
        <strain evidence="14 15">PL17</strain>
    </source>
</reference>
<dbReference type="GO" id="GO:0043139">
    <property type="term" value="F:5'-3' DNA helicase activity"/>
    <property type="evidence" value="ECO:0007669"/>
    <property type="project" value="UniProtKB-UniRule"/>
</dbReference>
<dbReference type="Gene3D" id="1.10.10.1020">
    <property type="entry name" value="RecBCD complex, subunit RecD, N-terminal domain"/>
    <property type="match status" value="1"/>
</dbReference>
<name>A0A1A6DTA3_9BURK</name>
<evidence type="ECO:0000256" key="9">
    <source>
        <dbReference type="ARBA" id="ARBA00023204"/>
    </source>
</evidence>
<dbReference type="GO" id="GO:0017116">
    <property type="term" value="F:single-stranded DNA helicase activity"/>
    <property type="evidence" value="ECO:0007669"/>
    <property type="project" value="TreeGrafter"/>
</dbReference>
<keyword evidence="10 11" id="KW-0413">Isomerase</keyword>
<dbReference type="GO" id="GO:0005524">
    <property type="term" value="F:ATP binding"/>
    <property type="evidence" value="ECO:0007669"/>
    <property type="project" value="UniProtKB-UniRule"/>
</dbReference>
<dbReference type="Pfam" id="PF13538">
    <property type="entry name" value="UvrD_C_2"/>
    <property type="match status" value="1"/>
</dbReference>
<comment type="similarity">
    <text evidence="11">Belongs to the RecD family.</text>
</comment>
<keyword evidence="5 11" id="KW-0347">Helicase</keyword>
<keyword evidence="9 11" id="KW-0234">DNA repair</keyword>
<keyword evidence="2 11" id="KW-0547">Nucleotide-binding</keyword>
<evidence type="ECO:0000256" key="10">
    <source>
        <dbReference type="ARBA" id="ARBA00023235"/>
    </source>
</evidence>
<feature type="binding site" evidence="11">
    <location>
        <begin position="179"/>
        <end position="186"/>
    </location>
    <ligand>
        <name>ATP</name>
        <dbReference type="ChEBI" id="CHEBI:30616"/>
    </ligand>
</feature>
<dbReference type="HAMAP" id="MF_01487">
    <property type="entry name" value="RecD"/>
    <property type="match status" value="1"/>
</dbReference>
<comment type="caution">
    <text evidence="14">The sequence shown here is derived from an EMBL/GenBank/DDBJ whole genome shotgun (WGS) entry which is preliminary data.</text>
</comment>
<keyword evidence="7 11" id="KW-0067">ATP-binding</keyword>
<dbReference type="STRING" id="1101373.A9O67_08825"/>
<comment type="miscellaneous">
    <text evidence="11">In the RecBCD complex, RecB has a slow 3'-5' helicase, an exonuclease activity and loads RecA onto ssDNA, RecD has a fast 5'-3' helicase activity, while RecC stimulates the ATPase and processivity of the RecB helicase and contributes to recognition of the Chi site.</text>
</comment>
<evidence type="ECO:0000256" key="5">
    <source>
        <dbReference type="ARBA" id="ARBA00022806"/>
    </source>
</evidence>
<accession>A0A1A6DTA3</accession>
<dbReference type="InterPro" id="IPR027417">
    <property type="entry name" value="P-loop_NTPase"/>
</dbReference>
<dbReference type="GO" id="GO:0000724">
    <property type="term" value="P:double-strand break repair via homologous recombination"/>
    <property type="evidence" value="ECO:0007669"/>
    <property type="project" value="UniProtKB-UniRule"/>
</dbReference>
<dbReference type="GO" id="GO:0003677">
    <property type="term" value="F:DNA binding"/>
    <property type="evidence" value="ECO:0007669"/>
    <property type="project" value="UniProtKB-UniRule"/>
</dbReference>
<dbReference type="EC" id="5.6.2.3" evidence="11"/>
<dbReference type="Proteomes" id="UP000091969">
    <property type="component" value="Unassembled WGS sequence"/>
</dbReference>
<evidence type="ECO:0000256" key="7">
    <source>
        <dbReference type="ARBA" id="ARBA00022840"/>
    </source>
</evidence>
<comment type="subunit">
    <text evidence="11">Heterotrimer of RecB, RecC and RecD. All subunits contribute to DNA-binding.</text>
</comment>
<evidence type="ECO:0000256" key="4">
    <source>
        <dbReference type="ARBA" id="ARBA00022801"/>
    </source>
</evidence>
<dbReference type="InterPro" id="IPR027785">
    <property type="entry name" value="UvrD-like_helicase_C"/>
</dbReference>
<dbReference type="SUPFAM" id="SSF52540">
    <property type="entry name" value="P-loop containing nucleoside triphosphate hydrolases"/>
    <property type="match status" value="2"/>
</dbReference>
<dbReference type="GO" id="GO:0009338">
    <property type="term" value="C:exodeoxyribonuclease V complex"/>
    <property type="evidence" value="ECO:0007669"/>
    <property type="project" value="InterPro"/>
</dbReference>
<evidence type="ECO:0000259" key="13">
    <source>
        <dbReference type="Pfam" id="PF21185"/>
    </source>
</evidence>
<feature type="domain" description="RecBCD enzyme subunit RecD N-terminal" evidence="13">
    <location>
        <begin position="17"/>
        <end position="114"/>
    </location>
</feature>
<dbReference type="PANTHER" id="PTHR43788">
    <property type="entry name" value="DNA2/NAM7 HELICASE FAMILY MEMBER"/>
    <property type="match status" value="1"/>
</dbReference>
<dbReference type="NCBIfam" id="TIGR01447">
    <property type="entry name" value="recD"/>
    <property type="match status" value="1"/>
</dbReference>
<evidence type="ECO:0000256" key="11">
    <source>
        <dbReference type="HAMAP-Rule" id="MF_01487"/>
    </source>
</evidence>
<comment type="function">
    <text evidence="11">A helicase/nuclease that prepares dsDNA breaks (DSB) for recombinational DNA repair. Binds to DSBs and unwinds DNA via a highly rapid and processive ATP-dependent bidirectional helicase activity. Unwinds dsDNA until it encounters a Chi (crossover hotspot instigator) sequence from the 3' direction. Cuts ssDNA a few nucleotides 3' to the Chi site. The properties and activities of the enzyme are changed at Chi. The Chi-altered holoenzyme produces a long 3'-ssDNA overhang and facilitates RecA-binding to the ssDNA for homologous DNA recombination and repair. Holoenzyme degrades any linearized DNA that is unable to undergo homologous recombination. In the holoenzyme this subunit has ssDNA-dependent ATPase and 5'-3' helicase activity. When added to pre-assembled RecBC greatly stimulates nuclease activity and augments holoenzyme processivity. Negatively regulates the RecA-loading ability of RecBCD.</text>
</comment>
<comment type="catalytic activity">
    <reaction evidence="11">
        <text>ATP + H2O = ADP + phosphate + H(+)</text>
        <dbReference type="Rhea" id="RHEA:13065"/>
        <dbReference type="ChEBI" id="CHEBI:15377"/>
        <dbReference type="ChEBI" id="CHEBI:15378"/>
        <dbReference type="ChEBI" id="CHEBI:30616"/>
        <dbReference type="ChEBI" id="CHEBI:43474"/>
        <dbReference type="ChEBI" id="CHEBI:456216"/>
        <dbReference type="EC" id="5.6.2.3"/>
    </reaction>
</comment>
<protein>
    <recommendedName>
        <fullName evidence="11">RecBCD enzyme subunit RecD</fullName>
        <ecNumber evidence="11">5.6.2.3</ecNumber>
    </recommendedName>
    <alternativeName>
        <fullName evidence="11">DNA 5'-3' helicase subunit RecD</fullName>
    </alternativeName>
    <alternativeName>
        <fullName evidence="11">Exonuclease V subunit RecD</fullName>
        <shortName evidence="11">ExoV subunit RecD</shortName>
    </alternativeName>
    <alternativeName>
        <fullName evidence="11">Helicase/nuclease RecBCD subunit RecD</fullName>
    </alternativeName>
</protein>
<dbReference type="OrthoDB" id="9803432at2"/>
<dbReference type="InterPro" id="IPR050534">
    <property type="entry name" value="Coronavir_polyprotein_1ab"/>
</dbReference>
<evidence type="ECO:0000313" key="15">
    <source>
        <dbReference type="Proteomes" id="UP000091969"/>
    </source>
</evidence>
<dbReference type="InterPro" id="IPR041851">
    <property type="entry name" value="RecD_N_sf"/>
</dbReference>
<dbReference type="PANTHER" id="PTHR43788:SF6">
    <property type="entry name" value="DNA HELICASE B"/>
    <property type="match status" value="1"/>
</dbReference>
<gene>
    <name evidence="11" type="primary">recD</name>
    <name evidence="14" type="ORF">A9O67_08825</name>
</gene>
<dbReference type="Pfam" id="PF21185">
    <property type="entry name" value="RecD_N"/>
    <property type="match status" value="1"/>
</dbReference>
<keyword evidence="4 11" id="KW-0378">Hydrolase</keyword>
<dbReference type="InterPro" id="IPR049550">
    <property type="entry name" value="RecD_N"/>
</dbReference>
<proteinExistence type="inferred from homology"/>
<dbReference type="CDD" id="cd18809">
    <property type="entry name" value="SF1_C_RecD"/>
    <property type="match status" value="1"/>
</dbReference>
<evidence type="ECO:0000256" key="3">
    <source>
        <dbReference type="ARBA" id="ARBA00022763"/>
    </source>
</evidence>
<evidence type="ECO:0000256" key="2">
    <source>
        <dbReference type="ARBA" id="ARBA00022741"/>
    </source>
</evidence>
<dbReference type="AlphaFoldDB" id="A0A1A6DTA3"/>
<dbReference type="InterPro" id="IPR006344">
    <property type="entry name" value="RecD"/>
</dbReference>
<evidence type="ECO:0000256" key="1">
    <source>
        <dbReference type="ARBA" id="ARBA00022722"/>
    </source>
</evidence>
<dbReference type="EMBL" id="LZDH01000065">
    <property type="protein sequence ID" value="OBS29916.1"/>
    <property type="molecule type" value="Genomic_DNA"/>
</dbReference>
<evidence type="ECO:0000256" key="6">
    <source>
        <dbReference type="ARBA" id="ARBA00022839"/>
    </source>
</evidence>
<keyword evidence="8 11" id="KW-0238">DNA-binding</keyword>
<keyword evidence="1 11" id="KW-0540">Nuclease</keyword>
<dbReference type="RefSeq" id="WP_068610248.1">
    <property type="nucleotide sequence ID" value="NZ_LZDH01000065.1"/>
</dbReference>
<keyword evidence="15" id="KW-1185">Reference proteome</keyword>
<keyword evidence="6 11" id="KW-0269">Exonuclease</keyword>